<dbReference type="AlphaFoldDB" id="A0A9W7CW38"/>
<evidence type="ECO:0000313" key="4">
    <source>
        <dbReference type="Proteomes" id="UP001165121"/>
    </source>
</evidence>
<dbReference type="OrthoDB" id="120422at2759"/>
<dbReference type="EMBL" id="BSXT01001472">
    <property type="protein sequence ID" value="GMF42781.1"/>
    <property type="molecule type" value="Genomic_DNA"/>
</dbReference>
<proteinExistence type="predicted"/>
<sequence>METTDPDQLMNRLEMDGHEEAGDSEGQPEFLPPLVPASDVTSIVEARRQDMTNRDVTPNGAAITPYADHPMVPHSRARHIDETTDPEDGGAHTKQMVTPSEIRTKRQKVDQARATADDDQLAIEGGMLMAATEKVPRAYDEATTSNNRAQWKAAIKCELKSLMTNKTWKLVARPKHQRAIGCRWVFALKRDETGRICDIDTAFLYGKLDEEMYMELPDGHMEILGDTDDGDEDLVCLVEKEVFIRPQTSISCVTITQRCVVCLYVDDMLIASRDQDVIISVMAQIAEKFKIKELGQARYILGIEIDSNMEDKTLRICQLAYTEAVIKKFGQEDANPSLIPLDTSVHLTKNDEPKTDEEKTKMRSKPYRSLIRSLMYLACGTRPDISVAVAKLSRFLENPGEKHWKAGIKVVKYLLKPKNIGILYDGTTSSELVAYSDADRAGTRDDRRSVSGMMVMMCGAPVVWRSTFQKTVALSSTKAEYMALSECVKGVVWMRLLLKDLGSEQTDGTVIYEGSQGAMALAKNVGYQSRTKHIDIRYHFIREKVATDEMKLRYVESKNQLALTSSLMLNSRFFLISVISILVLLKIMRSST</sequence>
<feature type="region of interest" description="Disordered" evidence="1">
    <location>
        <begin position="1"/>
        <end position="35"/>
    </location>
</feature>
<dbReference type="Proteomes" id="UP001165121">
    <property type="component" value="Unassembled WGS sequence"/>
</dbReference>
<dbReference type="InterPro" id="IPR013103">
    <property type="entry name" value="RVT_2"/>
</dbReference>
<dbReference type="CDD" id="cd09272">
    <property type="entry name" value="RNase_HI_RT_Ty1"/>
    <property type="match status" value="1"/>
</dbReference>
<dbReference type="SUPFAM" id="SSF56672">
    <property type="entry name" value="DNA/RNA polymerases"/>
    <property type="match status" value="1"/>
</dbReference>
<keyword evidence="4" id="KW-1185">Reference proteome</keyword>
<organism evidence="3 4">
    <name type="scientific">Phytophthora fragariaefolia</name>
    <dbReference type="NCBI Taxonomy" id="1490495"/>
    <lineage>
        <taxon>Eukaryota</taxon>
        <taxon>Sar</taxon>
        <taxon>Stramenopiles</taxon>
        <taxon>Oomycota</taxon>
        <taxon>Peronosporomycetes</taxon>
        <taxon>Peronosporales</taxon>
        <taxon>Peronosporaceae</taxon>
        <taxon>Phytophthora</taxon>
    </lineage>
</organism>
<dbReference type="PANTHER" id="PTHR11439">
    <property type="entry name" value="GAG-POL-RELATED RETROTRANSPOSON"/>
    <property type="match status" value="1"/>
</dbReference>
<dbReference type="InterPro" id="IPR043502">
    <property type="entry name" value="DNA/RNA_pol_sf"/>
</dbReference>
<reference evidence="3" key="1">
    <citation type="submission" date="2023-04" db="EMBL/GenBank/DDBJ databases">
        <title>Phytophthora fragariaefolia NBRC 109709.</title>
        <authorList>
            <person name="Ichikawa N."/>
            <person name="Sato H."/>
            <person name="Tonouchi N."/>
        </authorList>
    </citation>
    <scope>NUCLEOTIDE SEQUENCE</scope>
    <source>
        <strain evidence="3">NBRC 109709</strain>
    </source>
</reference>
<gene>
    <name evidence="3" type="ORF">Pfra01_001416000</name>
</gene>
<evidence type="ECO:0000313" key="3">
    <source>
        <dbReference type="EMBL" id="GMF42781.1"/>
    </source>
</evidence>
<dbReference type="Pfam" id="PF07727">
    <property type="entry name" value="RVT_2"/>
    <property type="match status" value="1"/>
</dbReference>
<dbReference type="PANTHER" id="PTHR11439:SF440">
    <property type="entry name" value="INTEGRASE CATALYTIC DOMAIN-CONTAINING PROTEIN"/>
    <property type="match status" value="1"/>
</dbReference>
<name>A0A9W7CW38_9STRA</name>
<protein>
    <submittedName>
        <fullName evidence="3">Unnamed protein product</fullName>
    </submittedName>
</protein>
<comment type="caution">
    <text evidence="3">The sequence shown here is derived from an EMBL/GenBank/DDBJ whole genome shotgun (WGS) entry which is preliminary data.</text>
</comment>
<accession>A0A9W7CW38</accession>
<evidence type="ECO:0000259" key="2">
    <source>
        <dbReference type="Pfam" id="PF07727"/>
    </source>
</evidence>
<feature type="domain" description="Reverse transcriptase Ty1/copia-type" evidence="2">
    <location>
        <begin position="257"/>
        <end position="341"/>
    </location>
</feature>
<evidence type="ECO:0000256" key="1">
    <source>
        <dbReference type="SAM" id="MobiDB-lite"/>
    </source>
</evidence>